<keyword evidence="5 9" id="KW-0175">Coiled coil</keyword>
<evidence type="ECO:0000256" key="7">
    <source>
        <dbReference type="ARBA" id="ARBA00023273"/>
    </source>
</evidence>
<keyword evidence="7" id="KW-0966">Cell projection</keyword>
<organism evidence="10 11">
    <name type="scientific">Acanthocheilonema viteae</name>
    <name type="common">Filarial nematode worm</name>
    <name type="synonym">Dipetalonema viteae</name>
    <dbReference type="NCBI Taxonomy" id="6277"/>
    <lineage>
        <taxon>Eukaryota</taxon>
        <taxon>Metazoa</taxon>
        <taxon>Ecdysozoa</taxon>
        <taxon>Nematoda</taxon>
        <taxon>Chromadorea</taxon>
        <taxon>Rhabditida</taxon>
        <taxon>Spirurina</taxon>
        <taxon>Spiruromorpha</taxon>
        <taxon>Filarioidea</taxon>
        <taxon>Onchocercidae</taxon>
        <taxon>Acanthocheilonema</taxon>
    </lineage>
</organism>
<dbReference type="Gene3D" id="1.10.287.1490">
    <property type="match status" value="1"/>
</dbReference>
<keyword evidence="2" id="KW-0963">Cytoplasm</keyword>
<dbReference type="OrthoDB" id="2019763at2759"/>
<evidence type="ECO:0000313" key="11">
    <source>
        <dbReference type="Proteomes" id="UP000276991"/>
    </source>
</evidence>
<sequence length="480" mass="55135">MALVFSTFYEMRTNQDVQKIRYFHGKNCMFPQASNSLLLLSGTNILNGVIIWWIRAALPRFNNINEMKSWRTIYFDICRRHYAGIAFRPTNLYLPGTFCSIGAGNNWNWQLSARETPITQLFAQYEPSNCWQNGAAAVYRSRSAGPSNFTVDSNEVMNSVYPNNRRFAALQRQHKSLDGMQLDEYETNEVRPLIPLDISTANTDMLSSQYSGPSLSNPTTTNAYFWKQPANIYSYNGDTYGPSDTQSARAYSLLKQDYEMAIQKLNSTMSSIKTFWSPELKRERQLRKEETAKLAALQRQTAPQDGSGFRVAELETKLENCRCELAEKDETIRRLMERTAAVSYRDGGSRMADLETRCNQLESLLEIREEQIRSMERHFPQLPTASSQAAKDQRIADLEDEITMLRSERAEIPRDFTDKTITPHEINTLRMKMERSELELAQKVAELSAVQTRLQAATEAVEDLRKRVEVFRESSTAKEK</sequence>
<evidence type="ECO:0000256" key="3">
    <source>
        <dbReference type="ARBA" id="ARBA00022553"/>
    </source>
</evidence>
<evidence type="ECO:0000256" key="4">
    <source>
        <dbReference type="ARBA" id="ARBA00023018"/>
    </source>
</evidence>
<evidence type="ECO:0000256" key="9">
    <source>
        <dbReference type="SAM" id="Coils"/>
    </source>
</evidence>
<evidence type="ECO:0000256" key="8">
    <source>
        <dbReference type="ARBA" id="ARBA00034106"/>
    </source>
</evidence>
<evidence type="ECO:0000256" key="2">
    <source>
        <dbReference type="ARBA" id="ARBA00022490"/>
    </source>
</evidence>
<dbReference type="GO" id="GO:0030424">
    <property type="term" value="C:axon"/>
    <property type="evidence" value="ECO:0007669"/>
    <property type="project" value="UniProtKB-SubCell"/>
</dbReference>
<keyword evidence="11" id="KW-1185">Reference proteome</keyword>
<dbReference type="InterPro" id="IPR019323">
    <property type="entry name" value="ELKS/CAST"/>
</dbReference>
<dbReference type="PANTHER" id="PTHR18861">
    <property type="entry name" value="ELKS/RAB6-INTERACTING/CAST PROTEIN"/>
    <property type="match status" value="1"/>
</dbReference>
<evidence type="ECO:0000256" key="6">
    <source>
        <dbReference type="ARBA" id="ARBA00023212"/>
    </source>
</evidence>
<dbReference type="GO" id="GO:0048167">
    <property type="term" value="P:regulation of synaptic plasticity"/>
    <property type="evidence" value="ECO:0007669"/>
    <property type="project" value="TreeGrafter"/>
</dbReference>
<dbReference type="GO" id="GO:0048788">
    <property type="term" value="C:cytoskeleton of presynaptic active zone"/>
    <property type="evidence" value="ECO:0007669"/>
    <property type="project" value="TreeGrafter"/>
</dbReference>
<dbReference type="GO" id="GO:0098882">
    <property type="term" value="F:structural constituent of presynaptic active zone"/>
    <property type="evidence" value="ECO:0007669"/>
    <property type="project" value="TreeGrafter"/>
</dbReference>
<feature type="non-terminal residue" evidence="10">
    <location>
        <position position="480"/>
    </location>
</feature>
<dbReference type="GO" id="GO:0007274">
    <property type="term" value="P:neuromuscular synaptic transmission"/>
    <property type="evidence" value="ECO:0007669"/>
    <property type="project" value="TreeGrafter"/>
</dbReference>
<accession>A0A498S9C7</accession>
<dbReference type="STRING" id="6277.A0A498S9C7"/>
<evidence type="ECO:0000256" key="1">
    <source>
        <dbReference type="ARBA" id="ARBA00004245"/>
    </source>
</evidence>
<dbReference type="PANTHER" id="PTHR18861:SF0">
    <property type="entry name" value="BRUCHPILOT, ISOFORM J"/>
    <property type="match status" value="1"/>
</dbReference>
<keyword evidence="3" id="KW-0597">Phosphoprotein</keyword>
<evidence type="ECO:0000256" key="5">
    <source>
        <dbReference type="ARBA" id="ARBA00023054"/>
    </source>
</evidence>
<dbReference type="Proteomes" id="UP000276991">
    <property type="component" value="Unassembled WGS sequence"/>
</dbReference>
<protein>
    <submittedName>
        <fullName evidence="10">Uncharacterized protein</fullName>
    </submittedName>
</protein>
<keyword evidence="6" id="KW-0206">Cytoskeleton</keyword>
<dbReference type="EMBL" id="UPTC01000428">
    <property type="protein sequence ID" value="VBB28562.1"/>
    <property type="molecule type" value="Genomic_DNA"/>
</dbReference>
<keyword evidence="4" id="KW-0770">Synapse</keyword>
<comment type="subcellular location">
    <subcellularLocation>
        <location evidence="1">Cytoplasm</location>
        <location evidence="1">Cytoskeleton</location>
    </subcellularLocation>
    <subcellularLocation>
        <location evidence="8">Presynapse</location>
    </subcellularLocation>
</comment>
<feature type="coiled-coil region" evidence="9">
    <location>
        <begin position="280"/>
        <end position="474"/>
    </location>
</feature>
<reference evidence="10 11" key="1">
    <citation type="submission" date="2018-08" db="EMBL/GenBank/DDBJ databases">
        <authorList>
            <person name="Laetsch R D."/>
            <person name="Stevens L."/>
            <person name="Kumar S."/>
            <person name="Blaxter L. M."/>
        </authorList>
    </citation>
    <scope>NUCLEOTIDE SEQUENCE [LARGE SCALE GENOMIC DNA]</scope>
</reference>
<proteinExistence type="predicted"/>
<dbReference type="AlphaFoldDB" id="A0A498S9C7"/>
<dbReference type="Pfam" id="PF10174">
    <property type="entry name" value="Cast"/>
    <property type="match status" value="1"/>
</dbReference>
<gene>
    <name evidence="10" type="ORF">NAV_LOCUS3392</name>
</gene>
<evidence type="ECO:0000313" key="10">
    <source>
        <dbReference type="EMBL" id="VBB28562.1"/>
    </source>
</evidence>
<name>A0A498S9C7_ACAVI</name>